<sequence>MSILKFLDDKLEMSICVVLMSALALILGTQVFMRYVMHASLGWSEELSRYIFVWLVFMGISYGARMMRHIKIDAGLYCFPKALRPYVVILGELLFLAFALTVIYLDWQLVKKQMMIGQLSPAMRIPMWLVYSAPLVGFSLTSIRLVQSITYYIKNIGKETQDEEQQ</sequence>
<evidence type="ECO:0000256" key="5">
    <source>
        <dbReference type="ARBA" id="ARBA00022692"/>
    </source>
</evidence>
<dbReference type="Proteomes" id="UP000250086">
    <property type="component" value="Unassembled WGS sequence"/>
</dbReference>
<dbReference type="GO" id="GO:0022857">
    <property type="term" value="F:transmembrane transporter activity"/>
    <property type="evidence" value="ECO:0007669"/>
    <property type="project" value="UniProtKB-UniRule"/>
</dbReference>
<evidence type="ECO:0000313" key="12">
    <source>
        <dbReference type="Proteomes" id="UP000250086"/>
    </source>
</evidence>
<feature type="transmembrane region" description="Helical" evidence="9">
    <location>
        <begin position="47"/>
        <end position="64"/>
    </location>
</feature>
<protein>
    <recommendedName>
        <fullName evidence="9">TRAP transporter small permease protein</fullName>
    </recommendedName>
</protein>
<comment type="function">
    <text evidence="9">Part of the tripartite ATP-independent periplasmic (TRAP) transport system.</text>
</comment>
<accession>A0A2X0V804</accession>
<evidence type="ECO:0000256" key="7">
    <source>
        <dbReference type="ARBA" id="ARBA00023136"/>
    </source>
</evidence>
<keyword evidence="5 9" id="KW-0812">Transmembrane</keyword>
<dbReference type="InterPro" id="IPR055348">
    <property type="entry name" value="DctQ"/>
</dbReference>
<comment type="subcellular location">
    <subcellularLocation>
        <location evidence="1 9">Cell inner membrane</location>
        <topology evidence="1 9">Multi-pass membrane protein</topology>
    </subcellularLocation>
</comment>
<dbReference type="EMBL" id="UAPV01000001">
    <property type="protein sequence ID" value="SPT68935.1"/>
    <property type="molecule type" value="Genomic_DNA"/>
</dbReference>
<dbReference type="RefSeq" id="WP_113743141.1">
    <property type="nucleotide sequence ID" value="NZ_UAPU01000006.1"/>
</dbReference>
<keyword evidence="2 9" id="KW-0813">Transport</keyword>
<keyword evidence="4 9" id="KW-0997">Cell inner membrane</keyword>
<feature type="transmembrane region" description="Helical" evidence="9">
    <location>
        <begin position="85"/>
        <end position="105"/>
    </location>
</feature>
<feature type="transmembrane region" description="Helical" evidence="9">
    <location>
        <begin position="125"/>
        <end position="146"/>
    </location>
</feature>
<keyword evidence="12" id="KW-1185">Reference proteome</keyword>
<dbReference type="Pfam" id="PF04290">
    <property type="entry name" value="DctQ"/>
    <property type="match status" value="1"/>
</dbReference>
<name>A0A2X0V804_9GAMM</name>
<evidence type="ECO:0000256" key="8">
    <source>
        <dbReference type="ARBA" id="ARBA00038436"/>
    </source>
</evidence>
<feature type="domain" description="Tripartite ATP-independent periplasmic transporters DctQ component" evidence="10">
    <location>
        <begin position="23"/>
        <end position="149"/>
    </location>
</feature>
<evidence type="ECO:0000259" key="10">
    <source>
        <dbReference type="Pfam" id="PF04290"/>
    </source>
</evidence>
<evidence type="ECO:0000256" key="3">
    <source>
        <dbReference type="ARBA" id="ARBA00022475"/>
    </source>
</evidence>
<evidence type="ECO:0000256" key="4">
    <source>
        <dbReference type="ARBA" id="ARBA00022519"/>
    </source>
</evidence>
<dbReference type="PANTHER" id="PTHR35011">
    <property type="entry name" value="2,3-DIKETO-L-GULONATE TRAP TRANSPORTER SMALL PERMEASE PROTEIN YIAM"/>
    <property type="match status" value="1"/>
</dbReference>
<reference evidence="11 12" key="1">
    <citation type="submission" date="2018-06" db="EMBL/GenBank/DDBJ databases">
        <authorList>
            <consortium name="Pathogen Informatics"/>
            <person name="Doyle S."/>
        </authorList>
    </citation>
    <scope>NUCLEOTIDE SEQUENCE [LARGE SCALE GENOMIC DNA]</scope>
    <source>
        <strain evidence="11 12">NCTC13093</strain>
    </source>
</reference>
<proteinExistence type="inferred from homology"/>
<evidence type="ECO:0000256" key="9">
    <source>
        <dbReference type="RuleBase" id="RU369079"/>
    </source>
</evidence>
<keyword evidence="6 9" id="KW-1133">Transmembrane helix</keyword>
<keyword evidence="7 9" id="KW-0472">Membrane</keyword>
<evidence type="ECO:0000256" key="2">
    <source>
        <dbReference type="ARBA" id="ARBA00022448"/>
    </source>
</evidence>
<gene>
    <name evidence="11" type="primary">siaT_3</name>
    <name evidence="11" type="ORF">NCTC13093_00285</name>
</gene>
<evidence type="ECO:0000256" key="6">
    <source>
        <dbReference type="ARBA" id="ARBA00022989"/>
    </source>
</evidence>
<comment type="subunit">
    <text evidence="9">The complex comprises the extracytoplasmic solute receptor protein and the two transmembrane proteins.</text>
</comment>
<evidence type="ECO:0000256" key="1">
    <source>
        <dbReference type="ARBA" id="ARBA00004429"/>
    </source>
</evidence>
<dbReference type="OrthoDB" id="2085311at2"/>
<organism evidence="11 12">
    <name type="scientific">Anaerobiospirillum thomasii</name>
    <dbReference type="NCBI Taxonomy" id="179995"/>
    <lineage>
        <taxon>Bacteria</taxon>
        <taxon>Pseudomonadati</taxon>
        <taxon>Pseudomonadota</taxon>
        <taxon>Gammaproteobacteria</taxon>
        <taxon>Aeromonadales</taxon>
        <taxon>Succinivibrionaceae</taxon>
        <taxon>Anaerobiospirillum</taxon>
    </lineage>
</organism>
<dbReference type="GO" id="GO:0005886">
    <property type="term" value="C:plasma membrane"/>
    <property type="evidence" value="ECO:0007669"/>
    <property type="project" value="UniProtKB-SubCell"/>
</dbReference>
<dbReference type="AlphaFoldDB" id="A0A2X0V804"/>
<feature type="transmembrane region" description="Helical" evidence="9">
    <location>
        <begin position="12"/>
        <end position="35"/>
    </location>
</feature>
<comment type="similarity">
    <text evidence="8 9">Belongs to the TRAP transporter small permease family.</text>
</comment>
<evidence type="ECO:0000313" key="11">
    <source>
        <dbReference type="EMBL" id="SPT68935.1"/>
    </source>
</evidence>
<keyword evidence="3" id="KW-1003">Cell membrane</keyword>
<dbReference type="InterPro" id="IPR007387">
    <property type="entry name" value="TRAP_DctQ"/>
</dbReference>